<dbReference type="OrthoDB" id="7537227at2759"/>
<keyword evidence="3" id="KW-0926">Vacuole</keyword>
<keyword evidence="7" id="KW-0449">Lipoprotein</keyword>
<dbReference type="SUPFAM" id="SSF48371">
    <property type="entry name" value="ARM repeat"/>
    <property type="match status" value="1"/>
</dbReference>
<comment type="caution">
    <text evidence="12">The sequence shown here is derived from an EMBL/GenBank/DDBJ whole genome shotgun (WGS) entry which is preliminary data.</text>
</comment>
<feature type="repeat" description="ARM" evidence="10">
    <location>
        <begin position="212"/>
        <end position="252"/>
    </location>
</feature>
<feature type="repeat" description="ARM" evidence="10">
    <location>
        <begin position="255"/>
        <end position="297"/>
    </location>
</feature>
<evidence type="ECO:0000313" key="12">
    <source>
        <dbReference type="EMBL" id="KAF9454981.1"/>
    </source>
</evidence>
<dbReference type="FunFam" id="1.25.10.10:FF:000128">
    <property type="entry name" value="Vacuolar protein-like protein 8"/>
    <property type="match status" value="1"/>
</dbReference>
<keyword evidence="4" id="KW-0519">Myristate</keyword>
<evidence type="ECO:0000256" key="4">
    <source>
        <dbReference type="ARBA" id="ARBA00022707"/>
    </source>
</evidence>
<dbReference type="FunFam" id="1.25.10.10:FF:000131">
    <property type="entry name" value="Vacuolar protein 8"/>
    <property type="match status" value="1"/>
</dbReference>
<evidence type="ECO:0000256" key="1">
    <source>
        <dbReference type="ARBA" id="ARBA00004592"/>
    </source>
</evidence>
<dbReference type="InterPro" id="IPR000225">
    <property type="entry name" value="Armadillo"/>
</dbReference>
<dbReference type="PROSITE" id="PS50176">
    <property type="entry name" value="ARM_REPEAT"/>
    <property type="match status" value="7"/>
</dbReference>
<feature type="repeat" description="ARM" evidence="10">
    <location>
        <begin position="89"/>
        <end position="131"/>
    </location>
</feature>
<dbReference type="Proteomes" id="UP000807342">
    <property type="component" value="Unassembled WGS sequence"/>
</dbReference>
<keyword evidence="13" id="KW-1185">Reference proteome</keyword>
<proteinExistence type="inferred from homology"/>
<organism evidence="12 13">
    <name type="scientific">Macrolepiota fuliginosa MF-IS2</name>
    <dbReference type="NCBI Taxonomy" id="1400762"/>
    <lineage>
        <taxon>Eukaryota</taxon>
        <taxon>Fungi</taxon>
        <taxon>Dikarya</taxon>
        <taxon>Basidiomycota</taxon>
        <taxon>Agaricomycotina</taxon>
        <taxon>Agaricomycetes</taxon>
        <taxon>Agaricomycetidae</taxon>
        <taxon>Agaricales</taxon>
        <taxon>Agaricineae</taxon>
        <taxon>Agaricaceae</taxon>
        <taxon>Macrolepiota</taxon>
    </lineage>
</organism>
<sequence length="618" mass="67084">MGNISSCCESCFQGRRSQQYEPLLLENEREAVADLLQYLENRATTNFFSGDPLSALTTLSFSDNVDLQRSAALAFAEITEKEVRPVGRDTLDPILFLLSSHDAEVQRAASAALGNLAVNTDNKLLIVKLGGLEPLIRQMLSPNVEVQCNAVGCVTNLATHDDNKSKIAKSGALVPLTRLARSKDMRVQRNATGALLNMTHSDENRQQLVNAGAIPVLVNLLNSPDTDVQYYCTTALSNIAVDAVNRKKLAQSEPKLISSLVQLMDSPSLKVQCQAALALRNLASDEKYQLEIVKCDGLQALLRLLQSTYLPLILSSAACVRNVSIHPQNESPIIESGFLQPLINLLSFKENEEVQCHAISTLRNLAASSEKNKGAIVKAGAIQTIKELVLDVPVGVQSEMTACVAVLALSDELKSQLLEMGVLEFLIPLTNSPSGEVQGNAAAAIGNLSSKDNRIANDDYSHFNDVWEKPDGGMHDYLHRFLISPDGTFQHIAVWTIVQLLESGDPQLISNIRNSTKVTPYVRALSHSRTSTPTSSVGTPHSHRSATQSQDDEALLGQQEIVVLARRILEYVEGDEGFASSSVGGSHVQPGSSIGSSQRDHEELRRSVREAFAPGSHR</sequence>
<evidence type="ECO:0000256" key="8">
    <source>
        <dbReference type="ARBA" id="ARBA00024821"/>
    </source>
</evidence>
<dbReference type="InterPro" id="IPR016024">
    <property type="entry name" value="ARM-type_fold"/>
</dbReference>
<feature type="repeat" description="ARM" evidence="10">
    <location>
        <begin position="171"/>
        <end position="213"/>
    </location>
</feature>
<feature type="compositionally biased region" description="Basic and acidic residues" evidence="11">
    <location>
        <begin position="598"/>
        <end position="609"/>
    </location>
</feature>
<comment type="function">
    <text evidence="8">Functions in both vacuole inheritance and protein targeting from the cytoplasm to vacuole.</text>
</comment>
<reference evidence="12" key="1">
    <citation type="submission" date="2020-11" db="EMBL/GenBank/DDBJ databases">
        <authorList>
            <consortium name="DOE Joint Genome Institute"/>
            <person name="Ahrendt S."/>
            <person name="Riley R."/>
            <person name="Andreopoulos W."/>
            <person name="Labutti K."/>
            <person name="Pangilinan J."/>
            <person name="Ruiz-Duenas F.J."/>
            <person name="Barrasa J.M."/>
            <person name="Sanchez-Garcia M."/>
            <person name="Camarero S."/>
            <person name="Miyauchi S."/>
            <person name="Serrano A."/>
            <person name="Linde D."/>
            <person name="Babiker R."/>
            <person name="Drula E."/>
            <person name="Ayuso-Fernandez I."/>
            <person name="Pacheco R."/>
            <person name="Padilla G."/>
            <person name="Ferreira P."/>
            <person name="Barriuso J."/>
            <person name="Kellner H."/>
            <person name="Castanera R."/>
            <person name="Alfaro M."/>
            <person name="Ramirez L."/>
            <person name="Pisabarro A.G."/>
            <person name="Kuo A."/>
            <person name="Tritt A."/>
            <person name="Lipzen A."/>
            <person name="He G."/>
            <person name="Yan M."/>
            <person name="Ng V."/>
            <person name="Cullen D."/>
            <person name="Martin F."/>
            <person name="Rosso M.-N."/>
            <person name="Henrissat B."/>
            <person name="Hibbett D."/>
            <person name="Martinez A.T."/>
            <person name="Grigoriev I.V."/>
        </authorList>
    </citation>
    <scope>NUCLEOTIDE SEQUENCE</scope>
    <source>
        <strain evidence="12">MF-IS2</strain>
    </source>
</reference>
<keyword evidence="5" id="KW-0677">Repeat</keyword>
<accession>A0A9P5XT72</accession>
<dbReference type="GO" id="GO:0000329">
    <property type="term" value="C:fungal-type vacuole membrane"/>
    <property type="evidence" value="ECO:0007669"/>
    <property type="project" value="TreeGrafter"/>
</dbReference>
<evidence type="ECO:0000256" key="11">
    <source>
        <dbReference type="SAM" id="MobiDB-lite"/>
    </source>
</evidence>
<evidence type="ECO:0000256" key="9">
    <source>
        <dbReference type="ARBA" id="ARBA00026209"/>
    </source>
</evidence>
<dbReference type="PANTHER" id="PTHR47249:SF1">
    <property type="entry name" value="VACUOLAR PROTEIN 8"/>
    <property type="match status" value="1"/>
</dbReference>
<dbReference type="InterPro" id="IPR011989">
    <property type="entry name" value="ARM-like"/>
</dbReference>
<feature type="repeat" description="ARM" evidence="10">
    <location>
        <begin position="296"/>
        <end position="338"/>
    </location>
</feature>
<protein>
    <recommendedName>
        <fullName evidence="9">Vacuolar protein 8</fullName>
    </recommendedName>
</protein>
<comment type="similarity">
    <text evidence="2">Belongs to the beta-catenin family.</text>
</comment>
<dbReference type="GO" id="GO:0043495">
    <property type="term" value="F:protein-membrane adaptor activity"/>
    <property type="evidence" value="ECO:0007669"/>
    <property type="project" value="InterPro"/>
</dbReference>
<evidence type="ECO:0000256" key="5">
    <source>
        <dbReference type="ARBA" id="ARBA00022737"/>
    </source>
</evidence>
<dbReference type="PANTHER" id="PTHR47249">
    <property type="entry name" value="VACUOLAR PROTEIN 8"/>
    <property type="match status" value="1"/>
</dbReference>
<evidence type="ECO:0000256" key="7">
    <source>
        <dbReference type="ARBA" id="ARBA00023288"/>
    </source>
</evidence>
<evidence type="ECO:0000256" key="6">
    <source>
        <dbReference type="ARBA" id="ARBA00023136"/>
    </source>
</evidence>
<feature type="repeat" description="ARM" evidence="10">
    <location>
        <begin position="337"/>
        <end position="380"/>
    </location>
</feature>
<dbReference type="EMBL" id="MU151051">
    <property type="protein sequence ID" value="KAF9454981.1"/>
    <property type="molecule type" value="Genomic_DNA"/>
</dbReference>
<dbReference type="InterPro" id="IPR045156">
    <property type="entry name" value="Vac8"/>
</dbReference>
<evidence type="ECO:0000313" key="13">
    <source>
        <dbReference type="Proteomes" id="UP000807342"/>
    </source>
</evidence>
<dbReference type="AlphaFoldDB" id="A0A9P5XT72"/>
<feature type="region of interest" description="Disordered" evidence="11">
    <location>
        <begin position="579"/>
        <end position="618"/>
    </location>
</feature>
<comment type="subcellular location">
    <subcellularLocation>
        <location evidence="1">Vacuole membrane</location>
        <topology evidence="1">Lipid-anchor</topology>
    </subcellularLocation>
</comment>
<dbReference type="Gene3D" id="1.25.10.10">
    <property type="entry name" value="Leucine-rich Repeat Variant"/>
    <property type="match status" value="2"/>
</dbReference>
<feature type="compositionally biased region" description="Polar residues" evidence="11">
    <location>
        <begin position="579"/>
        <end position="597"/>
    </location>
</feature>
<dbReference type="SMART" id="SM00185">
    <property type="entry name" value="ARM"/>
    <property type="match status" value="9"/>
</dbReference>
<name>A0A9P5XT72_9AGAR</name>
<dbReference type="GO" id="GO:0000045">
    <property type="term" value="P:autophagosome assembly"/>
    <property type="evidence" value="ECO:0007669"/>
    <property type="project" value="TreeGrafter"/>
</dbReference>
<evidence type="ECO:0000256" key="3">
    <source>
        <dbReference type="ARBA" id="ARBA00022554"/>
    </source>
</evidence>
<dbReference type="GO" id="GO:0071562">
    <property type="term" value="P:nucleus-vacuole junction assembly"/>
    <property type="evidence" value="ECO:0007669"/>
    <property type="project" value="InterPro"/>
</dbReference>
<gene>
    <name evidence="12" type="ORF">P691DRAFT_799993</name>
</gene>
<dbReference type="FunFam" id="1.25.10.10:FF:000236">
    <property type="entry name" value="Vacuolar protein 8, variant"/>
    <property type="match status" value="1"/>
</dbReference>
<feature type="repeat" description="ARM" evidence="10">
    <location>
        <begin position="130"/>
        <end position="172"/>
    </location>
</feature>
<feature type="compositionally biased region" description="Polar residues" evidence="11">
    <location>
        <begin position="527"/>
        <end position="549"/>
    </location>
</feature>
<evidence type="ECO:0000256" key="2">
    <source>
        <dbReference type="ARBA" id="ARBA00005462"/>
    </source>
</evidence>
<keyword evidence="6" id="KW-0472">Membrane</keyword>
<feature type="region of interest" description="Disordered" evidence="11">
    <location>
        <begin position="526"/>
        <end position="553"/>
    </location>
</feature>
<dbReference type="Pfam" id="PF00514">
    <property type="entry name" value="Arm"/>
    <property type="match status" value="6"/>
</dbReference>
<evidence type="ECO:0000256" key="10">
    <source>
        <dbReference type="PROSITE-ProRule" id="PRU00259"/>
    </source>
</evidence>